<keyword evidence="8" id="KW-0539">Nucleus</keyword>
<keyword evidence="5" id="KW-0677">Repeat</keyword>
<evidence type="ECO:0000256" key="9">
    <source>
        <dbReference type="PROSITE-ProRule" id="PRU00221"/>
    </source>
</evidence>
<dbReference type="PROSITE" id="PS50082">
    <property type="entry name" value="WD_REPEATS_2"/>
    <property type="match status" value="2"/>
</dbReference>
<dbReference type="STRING" id="126957.T1J8S9"/>
<keyword evidence="7" id="KW-0269">Exonuclease</keyword>
<comment type="similarity">
    <text evidence="2">Belongs to the REXO1/REXO3 family.</text>
</comment>
<reference evidence="13" key="2">
    <citation type="submission" date="2015-02" db="UniProtKB">
        <authorList>
            <consortium name="EnsemblMetazoa"/>
        </authorList>
    </citation>
    <scope>IDENTIFICATION</scope>
</reference>
<evidence type="ECO:0000256" key="10">
    <source>
        <dbReference type="SAM" id="MobiDB-lite"/>
    </source>
</evidence>
<dbReference type="SMART" id="SM00479">
    <property type="entry name" value="EXOIII"/>
    <property type="match status" value="1"/>
</dbReference>
<dbReference type="InterPro" id="IPR019775">
    <property type="entry name" value="WD40_repeat_CS"/>
</dbReference>
<evidence type="ECO:0000256" key="8">
    <source>
        <dbReference type="ARBA" id="ARBA00023242"/>
    </source>
</evidence>
<sequence>MAGSTIVSVVLGNASTLNITALITAIVVFISIVYYSKIFKGSKSAKVSNKKRKQGEVGRKDVKKSGNKQPNPQERKTRQQTAVFTHPWSISSLKGHTSPVLDLDISSNGKYMASCAEDSSWPKKPKDDKENRNPRNPSKTEPKVFQPKIFKKLKLTNAQIYDRLMVLAVAKKQLKQHGYPTGLIDNTAYIQPKQEFLIANQNQDQSQKLSKKCSRCHKNFRSYPSDGKVNQIVCKYHWGKLNQIEEENESFKYSCCEGLKNSEGCTTSSTHVTVGVTSGYLSGFMETKTRDISSDKEVNIYAVDCEMCYTTEGLELTRVTLVRPDGHVAYNEFVEPPNRIIDYNTRFSGISAADFVVRRKSLTEVQQDLLNLIHAKTILIGHGLENDLRVLRLVHLNIVDTSIIFLPDNRLTKKPKKLSLKSLILTNFNSVIQDTTHNSAEDAMASLELVLMKIRDMKAKKFNNRTILLWMTKSFREKNKKSARTNIQFDHAKRIKWSPDSKAFIVALANDNTVQVFKLVKKADGNLGNSEPGLTFPTKHDSDIIQIAIATSGKFILTASNDTTIKLWNLKGTVLSTIDNHLVKTYFATISPCGRFIGSSGFSPDVKVWEVKFTKTGEFKEVTRAFELKGHAAAVYNFSFNSDSTKIATISKDGTWRLWATNVEYAQGQDPFVLLNIQFPHTGPSIIALSPDARTVAVASEVSIYVYSGLTGKEEGQIENAHEANISSLLFDQENKLIISTGDKVIRIFHNVVGYRETIKDLEEKRRKATGSTKDRMLKQINETRAALKSILNAK</sequence>
<dbReference type="EMBL" id="JH431963">
    <property type="status" value="NOT_ANNOTATED_CDS"/>
    <property type="molecule type" value="Genomic_DNA"/>
</dbReference>
<feature type="repeat" description="WD" evidence="9">
    <location>
        <begin position="537"/>
        <end position="571"/>
    </location>
</feature>
<dbReference type="InterPro" id="IPR036397">
    <property type="entry name" value="RNaseH_sf"/>
</dbReference>
<dbReference type="InterPro" id="IPR015943">
    <property type="entry name" value="WD40/YVTN_repeat-like_dom_sf"/>
</dbReference>
<dbReference type="GO" id="GO:0010629">
    <property type="term" value="P:negative regulation of gene expression"/>
    <property type="evidence" value="ECO:0007669"/>
    <property type="project" value="UniProtKB-ARBA"/>
</dbReference>
<comment type="subcellular location">
    <subcellularLocation>
        <location evidence="1">Nucleus</location>
    </subcellularLocation>
</comment>
<feature type="compositionally biased region" description="Basic and acidic residues" evidence="10">
    <location>
        <begin position="120"/>
        <end position="142"/>
    </location>
</feature>
<dbReference type="SMART" id="SM00320">
    <property type="entry name" value="WD40"/>
    <property type="match status" value="6"/>
</dbReference>
<evidence type="ECO:0000313" key="14">
    <source>
        <dbReference type="Proteomes" id="UP000014500"/>
    </source>
</evidence>
<feature type="repeat" description="WD" evidence="9">
    <location>
        <begin position="628"/>
        <end position="659"/>
    </location>
</feature>
<dbReference type="InterPro" id="IPR034922">
    <property type="entry name" value="REX1-like_exo"/>
</dbReference>
<dbReference type="Gene3D" id="2.130.10.10">
    <property type="entry name" value="YVTN repeat-like/Quinoprotein amine dehydrogenase"/>
    <property type="match status" value="2"/>
</dbReference>
<dbReference type="eggNOG" id="KOG2096">
    <property type="taxonomic scope" value="Eukaryota"/>
</dbReference>
<dbReference type="InterPro" id="IPR013520">
    <property type="entry name" value="Ribonucl_H"/>
</dbReference>
<feature type="region of interest" description="Disordered" evidence="10">
    <location>
        <begin position="45"/>
        <end position="82"/>
    </location>
</feature>
<dbReference type="Pfam" id="PF00400">
    <property type="entry name" value="WD40"/>
    <property type="match status" value="4"/>
</dbReference>
<accession>T1J8S9</accession>
<dbReference type="PANTHER" id="PTHR44321">
    <property type="entry name" value="TRANSDUCIN BETA-LIKE PROTEIN 2"/>
    <property type="match status" value="1"/>
</dbReference>
<keyword evidence="14" id="KW-1185">Reference proteome</keyword>
<dbReference type="Gene3D" id="3.30.420.10">
    <property type="entry name" value="Ribonuclease H-like superfamily/Ribonuclease H"/>
    <property type="match status" value="1"/>
</dbReference>
<dbReference type="GO" id="GO:0005634">
    <property type="term" value="C:nucleus"/>
    <property type="evidence" value="ECO:0007669"/>
    <property type="project" value="UniProtKB-SubCell"/>
</dbReference>
<keyword evidence="3 9" id="KW-0853">WD repeat</keyword>
<evidence type="ECO:0000256" key="4">
    <source>
        <dbReference type="ARBA" id="ARBA00022722"/>
    </source>
</evidence>
<dbReference type="PhylomeDB" id="T1J8S9"/>
<keyword evidence="11" id="KW-1133">Transmembrane helix</keyword>
<keyword evidence="6" id="KW-0378">Hydrolase</keyword>
<dbReference type="InterPro" id="IPR036322">
    <property type="entry name" value="WD40_repeat_dom_sf"/>
</dbReference>
<evidence type="ECO:0000313" key="13">
    <source>
        <dbReference type="EnsemblMetazoa" id="SMAR010119-PA"/>
    </source>
</evidence>
<dbReference type="AlphaFoldDB" id="T1J8S9"/>
<dbReference type="InterPro" id="IPR042410">
    <property type="entry name" value="WBSCR13"/>
</dbReference>
<name>T1J8S9_STRMM</name>
<dbReference type="Proteomes" id="UP000014500">
    <property type="component" value="Unassembled WGS sequence"/>
</dbReference>
<evidence type="ECO:0000256" key="3">
    <source>
        <dbReference type="ARBA" id="ARBA00022574"/>
    </source>
</evidence>
<dbReference type="eggNOG" id="KOG2248">
    <property type="taxonomic scope" value="Eukaryota"/>
</dbReference>
<dbReference type="InterPro" id="IPR012337">
    <property type="entry name" value="RNaseH-like_sf"/>
</dbReference>
<evidence type="ECO:0000256" key="2">
    <source>
        <dbReference type="ARBA" id="ARBA00006357"/>
    </source>
</evidence>
<dbReference type="CDD" id="cd06145">
    <property type="entry name" value="REX1_like"/>
    <property type="match status" value="1"/>
</dbReference>
<dbReference type="FunFam" id="3.30.420.10:FF:000031">
    <property type="entry name" value="RNA exonuclease 1"/>
    <property type="match status" value="1"/>
</dbReference>
<dbReference type="GO" id="GO:0004527">
    <property type="term" value="F:exonuclease activity"/>
    <property type="evidence" value="ECO:0007669"/>
    <property type="project" value="UniProtKB-KW"/>
</dbReference>
<dbReference type="PROSITE" id="PS00678">
    <property type="entry name" value="WD_REPEATS_1"/>
    <property type="match status" value="1"/>
</dbReference>
<dbReference type="OMA" id="CDANIEF"/>
<feature type="compositionally biased region" description="Basic and acidic residues" evidence="10">
    <location>
        <begin position="54"/>
        <end position="64"/>
    </location>
</feature>
<protein>
    <recommendedName>
        <fullName evidence="12">Exonuclease domain-containing protein</fullName>
    </recommendedName>
</protein>
<evidence type="ECO:0000259" key="12">
    <source>
        <dbReference type="SMART" id="SM00479"/>
    </source>
</evidence>
<dbReference type="GO" id="GO:0005783">
    <property type="term" value="C:endoplasmic reticulum"/>
    <property type="evidence" value="ECO:0007669"/>
    <property type="project" value="TreeGrafter"/>
</dbReference>
<feature type="region of interest" description="Disordered" evidence="10">
    <location>
        <begin position="116"/>
        <end position="142"/>
    </location>
</feature>
<dbReference type="SUPFAM" id="SSF50978">
    <property type="entry name" value="WD40 repeat-like"/>
    <property type="match status" value="1"/>
</dbReference>
<evidence type="ECO:0000256" key="7">
    <source>
        <dbReference type="ARBA" id="ARBA00022839"/>
    </source>
</evidence>
<dbReference type="GO" id="GO:0030968">
    <property type="term" value="P:endoplasmic reticulum unfolded protein response"/>
    <property type="evidence" value="ECO:0007669"/>
    <property type="project" value="TreeGrafter"/>
</dbReference>
<feature type="domain" description="Exonuclease" evidence="12">
    <location>
        <begin position="299"/>
        <end position="459"/>
    </location>
</feature>
<keyword evidence="11" id="KW-0812">Transmembrane</keyword>
<dbReference type="SUPFAM" id="SSF53098">
    <property type="entry name" value="Ribonuclease H-like"/>
    <property type="match status" value="1"/>
</dbReference>
<dbReference type="PANTHER" id="PTHR44321:SF1">
    <property type="entry name" value="TRANSDUCIN BETA-LIKE PROTEIN 2"/>
    <property type="match status" value="1"/>
</dbReference>
<evidence type="ECO:0000256" key="5">
    <source>
        <dbReference type="ARBA" id="ARBA00022737"/>
    </source>
</evidence>
<dbReference type="HOGENOM" id="CLU_020500_0_0_1"/>
<dbReference type="EnsemblMetazoa" id="SMAR010119-RA">
    <property type="protein sequence ID" value="SMAR010119-PA"/>
    <property type="gene ID" value="SMAR010119"/>
</dbReference>
<evidence type="ECO:0000256" key="6">
    <source>
        <dbReference type="ARBA" id="ARBA00022801"/>
    </source>
</evidence>
<reference evidence="14" key="1">
    <citation type="submission" date="2011-05" db="EMBL/GenBank/DDBJ databases">
        <authorList>
            <person name="Richards S.R."/>
            <person name="Qu J."/>
            <person name="Jiang H."/>
            <person name="Jhangiani S.N."/>
            <person name="Agravi P."/>
            <person name="Goodspeed R."/>
            <person name="Gross S."/>
            <person name="Mandapat C."/>
            <person name="Jackson L."/>
            <person name="Mathew T."/>
            <person name="Pu L."/>
            <person name="Thornton R."/>
            <person name="Saada N."/>
            <person name="Wilczek-Boney K.B."/>
            <person name="Lee S."/>
            <person name="Kovar C."/>
            <person name="Wu Y."/>
            <person name="Scherer S.E."/>
            <person name="Worley K.C."/>
            <person name="Muzny D.M."/>
            <person name="Gibbs R."/>
        </authorList>
    </citation>
    <scope>NUCLEOTIDE SEQUENCE</scope>
    <source>
        <strain evidence="14">Brora</strain>
    </source>
</reference>
<evidence type="ECO:0000256" key="1">
    <source>
        <dbReference type="ARBA" id="ARBA00004123"/>
    </source>
</evidence>
<dbReference type="PROSITE" id="PS50294">
    <property type="entry name" value="WD_REPEATS_REGION"/>
    <property type="match status" value="2"/>
</dbReference>
<keyword evidence="11" id="KW-0472">Membrane</keyword>
<evidence type="ECO:0000256" key="11">
    <source>
        <dbReference type="SAM" id="Phobius"/>
    </source>
</evidence>
<dbReference type="GO" id="GO:0003676">
    <property type="term" value="F:nucleic acid binding"/>
    <property type="evidence" value="ECO:0007669"/>
    <property type="project" value="InterPro"/>
</dbReference>
<keyword evidence="4" id="KW-0540">Nuclease</keyword>
<proteinExistence type="inferred from homology"/>
<feature type="transmembrane region" description="Helical" evidence="11">
    <location>
        <begin position="17"/>
        <end position="36"/>
    </location>
</feature>
<organism evidence="13 14">
    <name type="scientific">Strigamia maritima</name>
    <name type="common">European centipede</name>
    <name type="synonym">Geophilus maritimus</name>
    <dbReference type="NCBI Taxonomy" id="126957"/>
    <lineage>
        <taxon>Eukaryota</taxon>
        <taxon>Metazoa</taxon>
        <taxon>Ecdysozoa</taxon>
        <taxon>Arthropoda</taxon>
        <taxon>Myriapoda</taxon>
        <taxon>Chilopoda</taxon>
        <taxon>Pleurostigmophora</taxon>
        <taxon>Geophilomorpha</taxon>
        <taxon>Linotaeniidae</taxon>
        <taxon>Strigamia</taxon>
    </lineage>
</organism>
<dbReference type="InterPro" id="IPR001680">
    <property type="entry name" value="WD40_rpt"/>
</dbReference>